<dbReference type="RefSeq" id="WP_156115637.1">
    <property type="nucleotide sequence ID" value="NZ_JQEC01000002.1"/>
</dbReference>
<dbReference type="Proteomes" id="UP000029868">
    <property type="component" value="Unassembled WGS sequence"/>
</dbReference>
<name>A0A099L3R4_COLPS</name>
<proteinExistence type="predicted"/>
<protein>
    <submittedName>
        <fullName evidence="1">Uncharacterized protein</fullName>
    </submittedName>
</protein>
<sequence length="51" mass="5628">MTNEQTYLYGKANAKQLAREAGVSVDVFLRLLELSMLEEIHSRGASNGSKT</sequence>
<evidence type="ECO:0000313" key="1">
    <source>
        <dbReference type="EMBL" id="KGJ97579.1"/>
    </source>
</evidence>
<evidence type="ECO:0000313" key="2">
    <source>
        <dbReference type="Proteomes" id="UP000029868"/>
    </source>
</evidence>
<organism evidence="1 2">
    <name type="scientific">Colwellia psychrerythraea</name>
    <name type="common">Vibrio psychroerythus</name>
    <dbReference type="NCBI Taxonomy" id="28229"/>
    <lineage>
        <taxon>Bacteria</taxon>
        <taxon>Pseudomonadati</taxon>
        <taxon>Pseudomonadota</taxon>
        <taxon>Gammaproteobacteria</taxon>
        <taxon>Alteromonadales</taxon>
        <taxon>Colwelliaceae</taxon>
        <taxon>Colwellia</taxon>
    </lineage>
</organism>
<dbReference type="PATRIC" id="fig|28229.3.peg.326"/>
<gene>
    <name evidence="1" type="ORF">GAB14E_1168</name>
</gene>
<reference evidence="1 2" key="1">
    <citation type="submission" date="2014-08" db="EMBL/GenBank/DDBJ databases">
        <title>Genomic and Phenotypic Diversity of Colwellia psychrerythraea strains from Disparate Marine Basins.</title>
        <authorList>
            <person name="Techtmann S.M."/>
            <person name="Stelling S.C."/>
            <person name="Utturkar S.M."/>
            <person name="Alshibli N."/>
            <person name="Harris A."/>
            <person name="Brown S.D."/>
            <person name="Hazen T.C."/>
        </authorList>
    </citation>
    <scope>NUCLEOTIDE SEQUENCE [LARGE SCALE GENOMIC DNA]</scope>
    <source>
        <strain evidence="1 2">GAB14E</strain>
    </source>
</reference>
<accession>A0A099L3R4</accession>
<comment type="caution">
    <text evidence="1">The sequence shown here is derived from an EMBL/GenBank/DDBJ whole genome shotgun (WGS) entry which is preliminary data.</text>
</comment>
<dbReference type="AlphaFoldDB" id="A0A099L3R4"/>
<dbReference type="EMBL" id="JQEC01000002">
    <property type="protein sequence ID" value="KGJ97579.1"/>
    <property type="molecule type" value="Genomic_DNA"/>
</dbReference>